<evidence type="ECO:0000256" key="4">
    <source>
        <dbReference type="PROSITE-ProRule" id="PRU00207"/>
    </source>
</evidence>
<protein>
    <recommendedName>
        <fullName evidence="5">TRAF-type domain-containing protein</fullName>
    </recommendedName>
</protein>
<organism evidence="6 7">
    <name type="scientific">Oopsacas minuta</name>
    <dbReference type="NCBI Taxonomy" id="111878"/>
    <lineage>
        <taxon>Eukaryota</taxon>
        <taxon>Metazoa</taxon>
        <taxon>Porifera</taxon>
        <taxon>Hexactinellida</taxon>
        <taxon>Hexasterophora</taxon>
        <taxon>Lyssacinosida</taxon>
        <taxon>Leucopsacidae</taxon>
        <taxon>Oopsacas</taxon>
    </lineage>
</organism>
<evidence type="ECO:0000256" key="3">
    <source>
        <dbReference type="ARBA" id="ARBA00022833"/>
    </source>
</evidence>
<evidence type="ECO:0000256" key="2">
    <source>
        <dbReference type="ARBA" id="ARBA00022771"/>
    </source>
</evidence>
<proteinExistence type="predicted"/>
<name>A0AAV7JIY2_9METZ</name>
<feature type="zinc finger region" description="TRAF-type" evidence="4">
    <location>
        <begin position="34"/>
        <end position="86"/>
    </location>
</feature>
<dbReference type="PROSITE" id="PS50145">
    <property type="entry name" value="ZF_TRAF"/>
    <property type="match status" value="1"/>
</dbReference>
<evidence type="ECO:0000313" key="6">
    <source>
        <dbReference type="EMBL" id="KAI6648840.1"/>
    </source>
</evidence>
<evidence type="ECO:0000313" key="7">
    <source>
        <dbReference type="Proteomes" id="UP001165289"/>
    </source>
</evidence>
<accession>A0AAV7JIY2</accession>
<keyword evidence="1 4" id="KW-0479">Metal-binding</keyword>
<dbReference type="EMBL" id="JAKMXF010000325">
    <property type="protein sequence ID" value="KAI6648840.1"/>
    <property type="molecule type" value="Genomic_DNA"/>
</dbReference>
<gene>
    <name evidence="6" type="ORF">LOD99_7102</name>
</gene>
<dbReference type="InterPro" id="IPR001293">
    <property type="entry name" value="Znf_TRAF"/>
</dbReference>
<dbReference type="InterPro" id="IPR013083">
    <property type="entry name" value="Znf_RING/FYVE/PHD"/>
</dbReference>
<evidence type="ECO:0000256" key="1">
    <source>
        <dbReference type="ARBA" id="ARBA00022723"/>
    </source>
</evidence>
<sequence length="168" mass="19988">MVRRLEKDCGRVVEKCKLDCGIELPHDELNMRMHVNEKCREQVCSKFLLECELGCSTVAYREDMARHLEEECVEKKVECPFIKYKCEVGLIKRKELNQHLKEKRTEHTELKLSAMGEIVMQQNEMINKDSEWIYEQTENISKQSEIITKQNEKIFEKSHRLIRSVVQK</sequence>
<dbReference type="Gene3D" id="3.30.40.10">
    <property type="entry name" value="Zinc/RING finger domain, C3HC4 (zinc finger)"/>
    <property type="match status" value="1"/>
</dbReference>
<keyword evidence="7" id="KW-1185">Reference proteome</keyword>
<dbReference type="Pfam" id="PF02176">
    <property type="entry name" value="zf-TRAF"/>
    <property type="match status" value="1"/>
</dbReference>
<keyword evidence="2 4" id="KW-0863">Zinc-finger</keyword>
<reference evidence="6 7" key="1">
    <citation type="journal article" date="2023" name="BMC Biol.">
        <title>The compact genome of the sponge Oopsacas minuta (Hexactinellida) is lacking key metazoan core genes.</title>
        <authorList>
            <person name="Santini S."/>
            <person name="Schenkelaars Q."/>
            <person name="Jourda C."/>
            <person name="Duchesne M."/>
            <person name="Belahbib H."/>
            <person name="Rocher C."/>
            <person name="Selva M."/>
            <person name="Riesgo A."/>
            <person name="Vervoort M."/>
            <person name="Leys S.P."/>
            <person name="Kodjabachian L."/>
            <person name="Le Bivic A."/>
            <person name="Borchiellini C."/>
            <person name="Claverie J.M."/>
            <person name="Renard E."/>
        </authorList>
    </citation>
    <scope>NUCLEOTIDE SEQUENCE [LARGE SCALE GENOMIC DNA]</scope>
    <source>
        <strain evidence="6">SPO-2</strain>
    </source>
</reference>
<dbReference type="AlphaFoldDB" id="A0AAV7JIY2"/>
<keyword evidence="3 4" id="KW-0862">Zinc</keyword>
<evidence type="ECO:0000259" key="5">
    <source>
        <dbReference type="PROSITE" id="PS50145"/>
    </source>
</evidence>
<dbReference type="GO" id="GO:0008270">
    <property type="term" value="F:zinc ion binding"/>
    <property type="evidence" value="ECO:0007669"/>
    <property type="project" value="UniProtKB-KW"/>
</dbReference>
<comment type="caution">
    <text evidence="6">The sequence shown here is derived from an EMBL/GenBank/DDBJ whole genome shotgun (WGS) entry which is preliminary data.</text>
</comment>
<feature type="domain" description="TRAF-type" evidence="5">
    <location>
        <begin position="34"/>
        <end position="86"/>
    </location>
</feature>
<dbReference type="Proteomes" id="UP001165289">
    <property type="component" value="Unassembled WGS sequence"/>
</dbReference>